<dbReference type="InterPro" id="IPR051016">
    <property type="entry name" value="Diverse_Substrate_AcTransf"/>
</dbReference>
<accession>A0A2N3NB17</accession>
<dbReference type="InParanoid" id="A0A2N3NB17"/>
<dbReference type="CDD" id="cd04301">
    <property type="entry name" value="NAT_SF"/>
    <property type="match status" value="1"/>
</dbReference>
<evidence type="ECO:0000313" key="5">
    <source>
        <dbReference type="Proteomes" id="UP000233524"/>
    </source>
</evidence>
<comment type="caution">
    <text evidence="4">The sequence shown here is derived from an EMBL/GenBank/DDBJ whole genome shotgun (WGS) entry which is preliminary data.</text>
</comment>
<dbReference type="Pfam" id="PF00583">
    <property type="entry name" value="Acetyltransf_1"/>
    <property type="match status" value="1"/>
</dbReference>
<keyword evidence="5" id="KW-1185">Reference proteome</keyword>
<protein>
    <recommendedName>
        <fullName evidence="3">N-acetyltransferase domain-containing protein</fullName>
    </recommendedName>
</protein>
<evidence type="ECO:0000256" key="1">
    <source>
        <dbReference type="ARBA" id="ARBA00022679"/>
    </source>
</evidence>
<dbReference type="EMBL" id="NLAX01000010">
    <property type="protein sequence ID" value="PKS09623.1"/>
    <property type="molecule type" value="Genomic_DNA"/>
</dbReference>
<name>A0A2N3NB17_9PEZI</name>
<dbReference type="PANTHER" id="PTHR10545:SF42">
    <property type="entry name" value="ACETYLTRANSFERASE"/>
    <property type="match status" value="1"/>
</dbReference>
<dbReference type="STRING" id="41688.A0A2N3NB17"/>
<dbReference type="FunCoup" id="A0A2N3NB17">
    <property type="interactions" value="22"/>
</dbReference>
<reference evidence="4 5" key="1">
    <citation type="journal article" date="2017" name="G3 (Bethesda)">
        <title>First Draft Genome Sequence of the Pathogenic Fungus Lomentospora prolificans (Formerly Scedosporium prolificans).</title>
        <authorList>
            <person name="Luo R."/>
            <person name="Zimin A."/>
            <person name="Workman R."/>
            <person name="Fan Y."/>
            <person name="Pertea G."/>
            <person name="Grossman N."/>
            <person name="Wear M.P."/>
            <person name="Jia B."/>
            <person name="Miller H."/>
            <person name="Casadevall A."/>
            <person name="Timp W."/>
            <person name="Zhang S.X."/>
            <person name="Salzberg S.L."/>
        </authorList>
    </citation>
    <scope>NUCLEOTIDE SEQUENCE [LARGE SCALE GENOMIC DNA]</scope>
    <source>
        <strain evidence="4 5">JHH-5317</strain>
    </source>
</reference>
<feature type="domain" description="N-acetyltransferase" evidence="3">
    <location>
        <begin position="7"/>
        <end position="155"/>
    </location>
</feature>
<dbReference type="GO" id="GO:0008080">
    <property type="term" value="F:N-acetyltransferase activity"/>
    <property type="evidence" value="ECO:0007669"/>
    <property type="project" value="TreeGrafter"/>
</dbReference>
<proteinExistence type="predicted"/>
<dbReference type="PROSITE" id="PS51186">
    <property type="entry name" value="GNAT"/>
    <property type="match status" value="1"/>
</dbReference>
<dbReference type="Gene3D" id="3.40.630.30">
    <property type="match status" value="1"/>
</dbReference>
<dbReference type="PANTHER" id="PTHR10545">
    <property type="entry name" value="DIAMINE N-ACETYLTRANSFERASE"/>
    <property type="match status" value="1"/>
</dbReference>
<dbReference type="InterPro" id="IPR016181">
    <property type="entry name" value="Acyl_CoA_acyltransferase"/>
</dbReference>
<dbReference type="SUPFAM" id="SSF55729">
    <property type="entry name" value="Acyl-CoA N-acyltransferases (Nat)"/>
    <property type="match status" value="1"/>
</dbReference>
<sequence length="155" mass="17951">MAPTPTYEVTGLTSADFDEWSAIFRAYIDFYKTSLSDEQYKKTFERLIEQREGLQAFVARETLGDKTRMVGIAHFFPSQSTWSEQKFFFLDDLFVDPSVRGKGLGRKLIQSIGDLARSKGYSRVQWVTAHDNITAQNLYNQVAQSFFKEYRMNVD</sequence>
<gene>
    <name evidence="4" type="ORF">jhhlp_004242</name>
</gene>
<dbReference type="Proteomes" id="UP000233524">
    <property type="component" value="Unassembled WGS sequence"/>
</dbReference>
<evidence type="ECO:0000256" key="2">
    <source>
        <dbReference type="ARBA" id="ARBA00023315"/>
    </source>
</evidence>
<organism evidence="4 5">
    <name type="scientific">Lomentospora prolificans</name>
    <dbReference type="NCBI Taxonomy" id="41688"/>
    <lineage>
        <taxon>Eukaryota</taxon>
        <taxon>Fungi</taxon>
        <taxon>Dikarya</taxon>
        <taxon>Ascomycota</taxon>
        <taxon>Pezizomycotina</taxon>
        <taxon>Sordariomycetes</taxon>
        <taxon>Hypocreomycetidae</taxon>
        <taxon>Microascales</taxon>
        <taxon>Microascaceae</taxon>
        <taxon>Lomentospora</taxon>
    </lineage>
</organism>
<dbReference type="InterPro" id="IPR000182">
    <property type="entry name" value="GNAT_dom"/>
</dbReference>
<dbReference type="OrthoDB" id="9975416at2759"/>
<keyword evidence="1" id="KW-0808">Transferase</keyword>
<evidence type="ECO:0000259" key="3">
    <source>
        <dbReference type="PROSITE" id="PS51186"/>
    </source>
</evidence>
<dbReference type="AlphaFoldDB" id="A0A2N3NB17"/>
<keyword evidence="2" id="KW-0012">Acyltransferase</keyword>
<evidence type="ECO:0000313" key="4">
    <source>
        <dbReference type="EMBL" id="PKS09623.1"/>
    </source>
</evidence>
<dbReference type="VEuPathDB" id="FungiDB:jhhlp_004242"/>